<dbReference type="EMBL" id="MDER01000102">
    <property type="protein sequence ID" value="ODP26016.1"/>
    <property type="molecule type" value="Genomic_DNA"/>
</dbReference>
<evidence type="ECO:0000313" key="1">
    <source>
        <dbReference type="EMBL" id="ODP26016.1"/>
    </source>
</evidence>
<comment type="caution">
    <text evidence="1">The sequence shown here is derived from an EMBL/GenBank/DDBJ whole genome shotgun (WGS) entry which is preliminary data.</text>
</comment>
<dbReference type="AlphaFoldDB" id="A0A1E3KX15"/>
<accession>A0A1E3KX15</accession>
<dbReference type="RefSeq" id="WP_069329949.1">
    <property type="nucleotide sequence ID" value="NZ_MDER01000102.1"/>
</dbReference>
<organism evidence="1 2">
    <name type="scientific">Paenibacillus nuruki</name>
    <dbReference type="NCBI Taxonomy" id="1886670"/>
    <lineage>
        <taxon>Bacteria</taxon>
        <taxon>Bacillati</taxon>
        <taxon>Bacillota</taxon>
        <taxon>Bacilli</taxon>
        <taxon>Bacillales</taxon>
        <taxon>Paenibacillaceae</taxon>
        <taxon>Paenibacillus</taxon>
    </lineage>
</organism>
<evidence type="ECO:0000313" key="2">
    <source>
        <dbReference type="Proteomes" id="UP000094578"/>
    </source>
</evidence>
<gene>
    <name evidence="1" type="ORF">PTI45_04652</name>
</gene>
<keyword evidence="2" id="KW-1185">Reference proteome</keyword>
<reference evidence="1 2" key="1">
    <citation type="submission" date="2016-08" db="EMBL/GenBank/DDBJ databases">
        <title>Genome sequencing of Paenibacillus sp. TI45-13ar, isolated from Korean traditional nuruk.</title>
        <authorList>
            <person name="Kim S.-J."/>
        </authorList>
    </citation>
    <scope>NUCLEOTIDE SEQUENCE [LARGE SCALE GENOMIC DNA]</scope>
    <source>
        <strain evidence="1 2">TI45-13ar</strain>
    </source>
</reference>
<dbReference type="Proteomes" id="UP000094578">
    <property type="component" value="Unassembled WGS sequence"/>
</dbReference>
<dbReference type="STRING" id="1886670.PTI45_04652"/>
<sequence>MAQELPGIVEDYKPLEAPLITTSVLTDPSMDLDWDYPAEGINSWMEKRYNDLVSDEILNQNGKNDNKILIGEADQSDELITSLQGHYNEFDISTNHFLVVDKDTFWNFNVFGDSVYKRSIELKSADPSKFGTKNEILREQRWFARYNQASIVNYAAQQEFVQRKSEMMDWVRERIYKNLDFLYQSIAQGELEIIKPKNKSSNYTFMKDNIFSMCMSNSKDSNQIKIWFSEIQICDRKEEYTNNYYCKKNGTLATLKAIFSPEVPLDLAVLCGCNVEELPDLLQVWRAHEERSSYNHNINRIDPMDWLPKNPWIKLNLNIVIHLSKRGYTQICKSHNAKPHRFWKEDNV</sequence>
<name>A0A1E3KX15_9BACL</name>
<protein>
    <submittedName>
        <fullName evidence="1">Uncharacterized protein</fullName>
    </submittedName>
</protein>
<proteinExistence type="predicted"/>